<dbReference type="GO" id="GO:0016757">
    <property type="term" value="F:glycosyltransferase activity"/>
    <property type="evidence" value="ECO:0007669"/>
    <property type="project" value="UniProtKB-KW"/>
</dbReference>
<dbReference type="PANTHER" id="PTHR43707">
    <property type="entry name" value="HISTIDYL-TRNA SYNTHETASE"/>
    <property type="match status" value="1"/>
</dbReference>
<comment type="function">
    <text evidence="8 9">Required for the first step of histidine biosynthesis. May allow the feedback regulation of ATP phosphoribosyltransferase activity by histidine.</text>
</comment>
<dbReference type="GO" id="GO:0000105">
    <property type="term" value="P:L-histidine biosynthetic process"/>
    <property type="evidence" value="ECO:0007669"/>
    <property type="project" value="UniProtKB-UniRule"/>
</dbReference>
<dbReference type="InterPro" id="IPR004517">
    <property type="entry name" value="HisZ"/>
</dbReference>
<dbReference type="GO" id="GO:0006427">
    <property type="term" value="P:histidyl-tRNA aminoacylation"/>
    <property type="evidence" value="ECO:0007669"/>
    <property type="project" value="TreeGrafter"/>
</dbReference>
<sequence length="479" mass="50313">MSSDAPRWDPPRGNDRNAPAPEAARPSTSLSSPSSPPRALAHPLPAGMRDLLPEEARRRRALAKRVLDHFVLYGYAPVSLPAFEFAEVLERGLGTLDAADVLRFIEPESGEVAALRPDMTPQIARLVATRLADAPRPIRLCYEGTVLRRRQGRARRHRQIPQAGVELYGIGTLGGDLEMLRLAASSVREAGLDRFVVDLGHAMIARALLDAVPKGLASELSEVLEQKDTSRLAAVLASPRATDVAPRIAAAIAALPDLAGGGAADPDGALVFDRATQLLSGTPAEAPLAELRALWDAAQASPELGPALRVDLGELRGLEYYTGAIFHVLADGPGEPIVAGGRYDELLSRFGLPIPAVGFALNLDALAWARDAAGVADEPAPRVLLAVASERAEPLAAALRRRGVPVVAHPLDQDPEGYAASWRFSHLVREQDGALVVVEAGPGGGDAARGGGAVLPGLDDEAAAQAIALKTGAGRRGDK</sequence>
<comment type="similarity">
    <text evidence="3 9">Belongs to the class-II aminoacyl-tRNA synthetase family. HisZ subfamily.</text>
</comment>
<dbReference type="AlphaFoldDB" id="A0A2L0FBB9"/>
<dbReference type="Gene3D" id="3.30.930.10">
    <property type="entry name" value="Bira Bifunctional Protein, Domain 2"/>
    <property type="match status" value="1"/>
</dbReference>
<organism evidence="12 13">
    <name type="scientific">Sorangium cellulosum</name>
    <name type="common">Polyangium cellulosum</name>
    <dbReference type="NCBI Taxonomy" id="56"/>
    <lineage>
        <taxon>Bacteria</taxon>
        <taxon>Pseudomonadati</taxon>
        <taxon>Myxococcota</taxon>
        <taxon>Polyangia</taxon>
        <taxon>Polyangiales</taxon>
        <taxon>Polyangiaceae</taxon>
        <taxon>Sorangium</taxon>
    </lineage>
</organism>
<evidence type="ECO:0000256" key="1">
    <source>
        <dbReference type="ARBA" id="ARBA00004496"/>
    </source>
</evidence>
<dbReference type="Pfam" id="PF13393">
    <property type="entry name" value="tRNA-synt_His"/>
    <property type="match status" value="1"/>
</dbReference>
<feature type="compositionally biased region" description="Low complexity" evidence="10">
    <location>
        <begin position="23"/>
        <end position="48"/>
    </location>
</feature>
<keyword evidence="12" id="KW-0808">Transferase</keyword>
<dbReference type="HAMAP" id="MF_00125">
    <property type="entry name" value="HisZ"/>
    <property type="match status" value="1"/>
</dbReference>
<evidence type="ECO:0000256" key="9">
    <source>
        <dbReference type="HAMAP-Rule" id="MF_00125"/>
    </source>
</evidence>
<feature type="region of interest" description="Disordered" evidence="10">
    <location>
        <begin position="1"/>
        <end position="48"/>
    </location>
</feature>
<keyword evidence="9" id="KW-0028">Amino-acid biosynthesis</keyword>
<dbReference type="RefSeq" id="WP_104986580.1">
    <property type="nucleotide sequence ID" value="NZ_CP012673.1"/>
</dbReference>
<evidence type="ECO:0000256" key="4">
    <source>
        <dbReference type="ARBA" id="ARBA00011496"/>
    </source>
</evidence>
<protein>
    <recommendedName>
        <fullName evidence="6 9">ATP phosphoribosyltransferase regulatory subunit</fullName>
    </recommendedName>
</protein>
<evidence type="ECO:0000256" key="2">
    <source>
        <dbReference type="ARBA" id="ARBA00004667"/>
    </source>
</evidence>
<proteinExistence type="inferred from homology"/>
<feature type="compositionally biased region" description="Basic and acidic residues" evidence="10">
    <location>
        <begin position="1"/>
        <end position="15"/>
    </location>
</feature>
<evidence type="ECO:0000256" key="6">
    <source>
        <dbReference type="ARBA" id="ARBA00020397"/>
    </source>
</evidence>
<dbReference type="InterPro" id="IPR004516">
    <property type="entry name" value="HisRS/HisZ"/>
</dbReference>
<dbReference type="Proteomes" id="UP000238348">
    <property type="component" value="Chromosome"/>
</dbReference>
<evidence type="ECO:0000256" key="3">
    <source>
        <dbReference type="ARBA" id="ARBA00005539"/>
    </source>
</evidence>
<reference evidence="12 13" key="1">
    <citation type="submission" date="2015-09" db="EMBL/GenBank/DDBJ databases">
        <title>Sorangium comparison.</title>
        <authorList>
            <person name="Zaburannyi N."/>
            <person name="Bunk B."/>
            <person name="Overmann J."/>
            <person name="Mueller R."/>
        </authorList>
    </citation>
    <scope>NUCLEOTIDE SEQUENCE [LARGE SCALE GENOMIC DNA]</scope>
    <source>
        <strain evidence="12 13">So ce26</strain>
    </source>
</reference>
<dbReference type="SUPFAM" id="SSF55681">
    <property type="entry name" value="Class II aaRS and biotin synthetases"/>
    <property type="match status" value="1"/>
</dbReference>
<dbReference type="GO" id="GO:0005737">
    <property type="term" value="C:cytoplasm"/>
    <property type="evidence" value="ECO:0007669"/>
    <property type="project" value="UniProtKB-SubCell"/>
</dbReference>
<dbReference type="InterPro" id="IPR006195">
    <property type="entry name" value="aa-tRNA-synth_II"/>
</dbReference>
<evidence type="ECO:0000256" key="8">
    <source>
        <dbReference type="ARBA" id="ARBA00025246"/>
    </source>
</evidence>
<dbReference type="PANTHER" id="PTHR43707:SF1">
    <property type="entry name" value="HISTIDINE--TRNA LIGASE, MITOCHONDRIAL-RELATED"/>
    <property type="match status" value="1"/>
</dbReference>
<accession>A0A2L0FBB9</accession>
<name>A0A2L0FBB9_SORCE</name>
<dbReference type="UniPathway" id="UPA00031">
    <property type="reaction ID" value="UER00006"/>
</dbReference>
<dbReference type="PROSITE" id="PS50862">
    <property type="entry name" value="AA_TRNA_LIGASE_II"/>
    <property type="match status" value="1"/>
</dbReference>
<comment type="subcellular location">
    <subcellularLocation>
        <location evidence="1 9">Cytoplasm</location>
    </subcellularLocation>
</comment>
<keyword evidence="12" id="KW-0328">Glycosyltransferase</keyword>
<keyword evidence="9" id="KW-0368">Histidine biosynthesis</keyword>
<evidence type="ECO:0000313" key="13">
    <source>
        <dbReference type="Proteomes" id="UP000238348"/>
    </source>
</evidence>
<dbReference type="CDD" id="cd00773">
    <property type="entry name" value="HisRS-like_core"/>
    <property type="match status" value="1"/>
</dbReference>
<dbReference type="NCBIfam" id="TIGR00443">
    <property type="entry name" value="hisZ_biosyn_reg"/>
    <property type="match status" value="1"/>
</dbReference>
<comment type="subunit">
    <text evidence="4 9">Heteromultimer composed of HisG and HisZ subunits.</text>
</comment>
<evidence type="ECO:0000259" key="11">
    <source>
        <dbReference type="PROSITE" id="PS50862"/>
    </source>
</evidence>
<evidence type="ECO:0000256" key="10">
    <source>
        <dbReference type="SAM" id="MobiDB-lite"/>
    </source>
</evidence>
<comment type="pathway">
    <text evidence="2 9">Amino-acid biosynthesis; L-histidine biosynthesis; L-histidine from 5-phospho-alpha-D-ribose 1-diphosphate: step 1/9.</text>
</comment>
<keyword evidence="7 9" id="KW-0963">Cytoplasm</keyword>
<dbReference type="InterPro" id="IPR045864">
    <property type="entry name" value="aa-tRNA-synth_II/BPL/LPL"/>
</dbReference>
<evidence type="ECO:0000313" key="12">
    <source>
        <dbReference type="EMBL" id="AUX48772.1"/>
    </source>
</evidence>
<dbReference type="OrthoDB" id="9800814at2"/>
<comment type="subunit">
    <text evidence="5">Homodimer.</text>
</comment>
<dbReference type="GO" id="GO:0004821">
    <property type="term" value="F:histidine-tRNA ligase activity"/>
    <property type="evidence" value="ECO:0007669"/>
    <property type="project" value="TreeGrafter"/>
</dbReference>
<gene>
    <name evidence="9 12" type="primary">hisZ</name>
    <name evidence="12" type="ORF">SOCE26_103130</name>
</gene>
<evidence type="ECO:0000256" key="7">
    <source>
        <dbReference type="ARBA" id="ARBA00022490"/>
    </source>
</evidence>
<dbReference type="EMBL" id="CP012673">
    <property type="protein sequence ID" value="AUX48772.1"/>
    <property type="molecule type" value="Genomic_DNA"/>
</dbReference>
<feature type="domain" description="Aminoacyl-transfer RNA synthetases class-II family profile" evidence="11">
    <location>
        <begin position="47"/>
        <end position="405"/>
    </location>
</feature>
<comment type="miscellaneous">
    <text evidence="9">This function is generally fulfilled by the C-terminal part of HisG, which is missing in some bacteria such as this one.</text>
</comment>
<dbReference type="InterPro" id="IPR041715">
    <property type="entry name" value="HisRS-like_core"/>
</dbReference>
<evidence type="ECO:0000256" key="5">
    <source>
        <dbReference type="ARBA" id="ARBA00011738"/>
    </source>
</evidence>